<proteinExistence type="inferred from homology"/>
<evidence type="ECO:0000256" key="3">
    <source>
        <dbReference type="ARBA" id="ARBA00022729"/>
    </source>
</evidence>
<dbReference type="Gene3D" id="3.40.710.10">
    <property type="entry name" value="DD-peptidase/beta-lactamase superfamily"/>
    <property type="match status" value="1"/>
</dbReference>
<dbReference type="InterPro" id="IPR001460">
    <property type="entry name" value="PCN-bd_Tpept"/>
</dbReference>
<evidence type="ECO:0000256" key="4">
    <source>
        <dbReference type="ARBA" id="ARBA00022801"/>
    </source>
</evidence>
<dbReference type="EC" id="3.5.2.6" evidence="2 6"/>
<sequence length="301" mass="33645">MAMTAPLTRTRPMSILFTALALAAGAHPAQAAGAATPAESFRVAPELGQGFQALGTRGVIAIYDDQSRRWTVSDPARAYQAFSPASTFKIPNTLIALETGVAQDEAQVFKWDGKKRWNEDWNQDQTLQTAFRFSTVWVYQEIARRVGAEGLQSRLWAWRYGNAVAGPKHDSFWLDGSVRITAIEQIDFLRRFAEHRLPISERTETLGRRVFLRDETPTWQLFAKTGWDGSGPVELGWFVGWTERKAGTGRCFFALNMDMQVDPKALPKGAKQPSQHTLIGQLGPHRERLARQALQAQGCLD</sequence>
<dbReference type="PROSITE" id="PS00337">
    <property type="entry name" value="BETA_LACTAMASE_D"/>
    <property type="match status" value="1"/>
</dbReference>
<keyword evidence="3 7" id="KW-0732">Signal</keyword>
<evidence type="ECO:0000313" key="10">
    <source>
        <dbReference type="Proteomes" id="UP001238603"/>
    </source>
</evidence>
<dbReference type="RefSeq" id="WP_285981979.1">
    <property type="nucleotide sequence ID" value="NZ_JASVDS010000002.1"/>
</dbReference>
<evidence type="ECO:0000256" key="7">
    <source>
        <dbReference type="SAM" id="SignalP"/>
    </source>
</evidence>
<dbReference type="SUPFAM" id="SSF56601">
    <property type="entry name" value="beta-lactamase/transpeptidase-like"/>
    <property type="match status" value="1"/>
</dbReference>
<dbReference type="InterPro" id="IPR002137">
    <property type="entry name" value="Beta-lactam_class-D_AS"/>
</dbReference>
<feature type="domain" description="Penicillin-binding protein transpeptidase" evidence="8">
    <location>
        <begin position="78"/>
        <end position="245"/>
    </location>
</feature>
<evidence type="ECO:0000256" key="6">
    <source>
        <dbReference type="RuleBase" id="RU361140"/>
    </source>
</evidence>
<dbReference type="EMBL" id="JASVDS010000002">
    <property type="protein sequence ID" value="MDL5031868.1"/>
    <property type="molecule type" value="Genomic_DNA"/>
</dbReference>
<evidence type="ECO:0000313" key="9">
    <source>
        <dbReference type="EMBL" id="MDL5031868.1"/>
    </source>
</evidence>
<feature type="signal peptide" evidence="7">
    <location>
        <begin position="1"/>
        <end position="31"/>
    </location>
</feature>
<protein>
    <recommendedName>
        <fullName evidence="2 6">Beta-lactamase</fullName>
        <ecNumber evidence="2 6">3.5.2.6</ecNumber>
    </recommendedName>
</protein>
<evidence type="ECO:0000259" key="8">
    <source>
        <dbReference type="Pfam" id="PF00905"/>
    </source>
</evidence>
<dbReference type="InterPro" id="IPR012338">
    <property type="entry name" value="Beta-lactam/transpept-like"/>
</dbReference>
<feature type="chain" id="PRO_5046312931" description="Beta-lactamase" evidence="7">
    <location>
        <begin position="32"/>
        <end position="301"/>
    </location>
</feature>
<keyword evidence="5 6" id="KW-0046">Antibiotic resistance</keyword>
<evidence type="ECO:0000256" key="5">
    <source>
        <dbReference type="ARBA" id="ARBA00023251"/>
    </source>
</evidence>
<dbReference type="Pfam" id="PF00905">
    <property type="entry name" value="Transpeptidase"/>
    <property type="match status" value="1"/>
</dbReference>
<organism evidence="9 10">
    <name type="scientific">Roseateles subflavus</name>
    <dbReference type="NCBI Taxonomy" id="3053353"/>
    <lineage>
        <taxon>Bacteria</taxon>
        <taxon>Pseudomonadati</taxon>
        <taxon>Pseudomonadota</taxon>
        <taxon>Betaproteobacteria</taxon>
        <taxon>Burkholderiales</taxon>
        <taxon>Sphaerotilaceae</taxon>
        <taxon>Roseateles</taxon>
    </lineage>
</organism>
<name>A0ABT7LG83_9BURK</name>
<dbReference type="Proteomes" id="UP001238603">
    <property type="component" value="Unassembled WGS sequence"/>
</dbReference>
<comment type="catalytic activity">
    <reaction evidence="6">
        <text>a beta-lactam + H2O = a substituted beta-amino acid</text>
        <dbReference type="Rhea" id="RHEA:20401"/>
        <dbReference type="ChEBI" id="CHEBI:15377"/>
        <dbReference type="ChEBI" id="CHEBI:35627"/>
        <dbReference type="ChEBI" id="CHEBI:140347"/>
        <dbReference type="EC" id="3.5.2.6"/>
    </reaction>
</comment>
<keyword evidence="10" id="KW-1185">Reference proteome</keyword>
<comment type="similarity">
    <text evidence="1 6">Belongs to the class-D beta-lactamase family.</text>
</comment>
<comment type="caution">
    <text evidence="9">The sequence shown here is derived from an EMBL/GenBank/DDBJ whole genome shotgun (WGS) entry which is preliminary data.</text>
</comment>
<accession>A0ABT7LG83</accession>
<evidence type="ECO:0000256" key="1">
    <source>
        <dbReference type="ARBA" id="ARBA00007898"/>
    </source>
</evidence>
<evidence type="ECO:0000256" key="2">
    <source>
        <dbReference type="ARBA" id="ARBA00012865"/>
    </source>
</evidence>
<gene>
    <name evidence="9" type="ORF">QRD43_08095</name>
</gene>
<keyword evidence="4 6" id="KW-0378">Hydrolase</keyword>
<reference evidence="9 10" key="1">
    <citation type="submission" date="2023-06" db="EMBL/GenBank/DDBJ databases">
        <title>Pelomonas sp. APW6 16S ribosomal RNA gene genome sequencing and assembly.</title>
        <authorList>
            <person name="Woo H."/>
        </authorList>
    </citation>
    <scope>NUCLEOTIDE SEQUENCE [LARGE SCALE GENOMIC DNA]</scope>
    <source>
        <strain evidence="9 10">APW6</strain>
    </source>
</reference>